<dbReference type="InterPro" id="IPR032710">
    <property type="entry name" value="NTF2-like_dom_sf"/>
</dbReference>
<protein>
    <submittedName>
        <fullName evidence="1">Ester cyclase</fullName>
    </submittedName>
</protein>
<dbReference type="RefSeq" id="WP_337698449.1">
    <property type="nucleotide sequence ID" value="NZ_JBBEGN010000030.1"/>
</dbReference>
<dbReference type="Proteomes" id="UP001385809">
    <property type="component" value="Unassembled WGS sequence"/>
</dbReference>
<dbReference type="PANTHER" id="PTHR38436:SF1">
    <property type="entry name" value="ESTER CYCLASE"/>
    <property type="match status" value="1"/>
</dbReference>
<organism evidence="1 2">
    <name type="scientific">Actinomycetospora aurantiaca</name>
    <dbReference type="NCBI Taxonomy" id="3129233"/>
    <lineage>
        <taxon>Bacteria</taxon>
        <taxon>Bacillati</taxon>
        <taxon>Actinomycetota</taxon>
        <taxon>Actinomycetes</taxon>
        <taxon>Pseudonocardiales</taxon>
        <taxon>Pseudonocardiaceae</taxon>
        <taxon>Actinomycetospora</taxon>
    </lineage>
</organism>
<dbReference type="PANTHER" id="PTHR38436">
    <property type="entry name" value="POLYKETIDE CYCLASE SNOAL-LIKE DOMAIN"/>
    <property type="match status" value="1"/>
</dbReference>
<accession>A0ABU8MZM9</accession>
<gene>
    <name evidence="1" type="ORF">WCD74_29200</name>
</gene>
<evidence type="ECO:0000313" key="2">
    <source>
        <dbReference type="Proteomes" id="UP001385809"/>
    </source>
</evidence>
<sequence length="136" mass="15056">MSSRDDNIATQEKAAERLNAGDVDAGVDIMFAPDAVDHDPAPFQEQGREGYRRFFHYLVAAFPDFTITPERMVADDDTIAFAYTLTGTHQGEFEGVAATGRRIEVRGLQLGRFEDGQIVERWGATDMATLLSQIQA</sequence>
<name>A0ABU8MZM9_9PSEU</name>
<dbReference type="EMBL" id="JBBEGN010000030">
    <property type="protein sequence ID" value="MEJ2871868.1"/>
    <property type="molecule type" value="Genomic_DNA"/>
</dbReference>
<dbReference type="Gene3D" id="3.10.450.50">
    <property type="match status" value="1"/>
</dbReference>
<proteinExistence type="predicted"/>
<evidence type="ECO:0000313" key="1">
    <source>
        <dbReference type="EMBL" id="MEJ2871868.1"/>
    </source>
</evidence>
<dbReference type="SUPFAM" id="SSF54427">
    <property type="entry name" value="NTF2-like"/>
    <property type="match status" value="1"/>
</dbReference>
<dbReference type="Pfam" id="PF07366">
    <property type="entry name" value="SnoaL"/>
    <property type="match status" value="1"/>
</dbReference>
<dbReference type="InterPro" id="IPR009959">
    <property type="entry name" value="Cyclase_SnoaL-like"/>
</dbReference>
<comment type="caution">
    <text evidence="1">The sequence shown here is derived from an EMBL/GenBank/DDBJ whole genome shotgun (WGS) entry which is preliminary data.</text>
</comment>
<reference evidence="1 2" key="1">
    <citation type="submission" date="2024-03" db="EMBL/GenBank/DDBJ databases">
        <title>Actinomycetospora sp. OC33-EN08, a novel actinomycete isolated from wild orchid (Aerides multiflora).</title>
        <authorList>
            <person name="Suriyachadkun C."/>
        </authorList>
    </citation>
    <scope>NUCLEOTIDE SEQUENCE [LARGE SCALE GENOMIC DNA]</scope>
    <source>
        <strain evidence="1 2">OC33-EN08</strain>
    </source>
</reference>
<keyword evidence="2" id="KW-1185">Reference proteome</keyword>